<proteinExistence type="predicted"/>
<evidence type="ECO:0000313" key="2">
    <source>
        <dbReference type="EMBL" id="CAL4072850.1"/>
    </source>
</evidence>
<sequence>MDSENHAVTAATETNLGFATDSDGSNKGHNDQISDEEVSPDNGSLASDNDDHNCKTGMLDPLTEPMNLNGNVTSKIKPMNLNGTVTSKINSEKSMDSTFDGLMDNIGFGSWQILYFLATCMTRACRAIQYINTVFVNRTIEEDIYQVQEHCEHLSPYYASFVCGNTFSNEFENFGDK</sequence>
<reference evidence="2 3" key="1">
    <citation type="submission" date="2024-05" db="EMBL/GenBank/DDBJ databases">
        <authorList>
            <person name="Wallberg A."/>
        </authorList>
    </citation>
    <scope>NUCLEOTIDE SEQUENCE [LARGE SCALE GENOMIC DNA]</scope>
</reference>
<evidence type="ECO:0000313" key="3">
    <source>
        <dbReference type="Proteomes" id="UP001497623"/>
    </source>
</evidence>
<feature type="non-terminal residue" evidence="2">
    <location>
        <position position="177"/>
    </location>
</feature>
<accession>A0AAV2QAC8</accession>
<dbReference type="Proteomes" id="UP001497623">
    <property type="component" value="Unassembled WGS sequence"/>
</dbReference>
<feature type="region of interest" description="Disordered" evidence="1">
    <location>
        <begin position="1"/>
        <end position="58"/>
    </location>
</feature>
<keyword evidence="3" id="KW-1185">Reference proteome</keyword>
<dbReference type="AlphaFoldDB" id="A0AAV2QAC8"/>
<organism evidence="2 3">
    <name type="scientific">Meganyctiphanes norvegica</name>
    <name type="common">Northern krill</name>
    <name type="synonym">Thysanopoda norvegica</name>
    <dbReference type="NCBI Taxonomy" id="48144"/>
    <lineage>
        <taxon>Eukaryota</taxon>
        <taxon>Metazoa</taxon>
        <taxon>Ecdysozoa</taxon>
        <taxon>Arthropoda</taxon>
        <taxon>Crustacea</taxon>
        <taxon>Multicrustacea</taxon>
        <taxon>Malacostraca</taxon>
        <taxon>Eumalacostraca</taxon>
        <taxon>Eucarida</taxon>
        <taxon>Euphausiacea</taxon>
        <taxon>Euphausiidae</taxon>
        <taxon>Meganyctiphanes</taxon>
    </lineage>
</organism>
<name>A0AAV2QAC8_MEGNR</name>
<feature type="compositionally biased region" description="Polar residues" evidence="1">
    <location>
        <begin position="11"/>
        <end position="23"/>
    </location>
</feature>
<protein>
    <submittedName>
        <fullName evidence="2">Uncharacterized protein</fullName>
    </submittedName>
</protein>
<dbReference type="EMBL" id="CAXKWB010004230">
    <property type="protein sequence ID" value="CAL4072850.1"/>
    <property type="molecule type" value="Genomic_DNA"/>
</dbReference>
<comment type="caution">
    <text evidence="2">The sequence shown here is derived from an EMBL/GenBank/DDBJ whole genome shotgun (WGS) entry which is preliminary data.</text>
</comment>
<evidence type="ECO:0000256" key="1">
    <source>
        <dbReference type="SAM" id="MobiDB-lite"/>
    </source>
</evidence>
<gene>
    <name evidence="2" type="ORF">MNOR_LOCUS8944</name>
</gene>